<organism evidence="1 2">
    <name type="scientific">Ajellomyces capsulatus</name>
    <name type="common">Darling's disease fungus</name>
    <name type="synonym">Histoplasma capsulatum</name>
    <dbReference type="NCBI Taxonomy" id="5037"/>
    <lineage>
        <taxon>Eukaryota</taxon>
        <taxon>Fungi</taxon>
        <taxon>Dikarya</taxon>
        <taxon>Ascomycota</taxon>
        <taxon>Pezizomycotina</taxon>
        <taxon>Eurotiomycetes</taxon>
        <taxon>Eurotiomycetidae</taxon>
        <taxon>Onygenales</taxon>
        <taxon>Ajellomycetaceae</taxon>
        <taxon>Histoplasma</taxon>
    </lineage>
</organism>
<proteinExistence type="predicted"/>
<protein>
    <submittedName>
        <fullName evidence="1">Uncharacterized protein</fullName>
    </submittedName>
</protein>
<dbReference type="Proteomes" id="UP000670092">
    <property type="component" value="Unassembled WGS sequence"/>
</dbReference>
<gene>
    <name evidence="1" type="ORF">I7I52_07192</name>
</gene>
<evidence type="ECO:0000313" key="1">
    <source>
        <dbReference type="EMBL" id="KAG5296480.1"/>
    </source>
</evidence>
<sequence>MLLKQRKKPKSLVTYLNPKLRISKIASLSTVNTQCYHMMFKNHPIWVSVNLTSLSNDEYKDCRRIIELASTELGIYLHQQSLLLFLSFYPMLTSNSTQTLMETSIPKEPEPVTE</sequence>
<dbReference type="AlphaFoldDB" id="A0A8H8D004"/>
<accession>A0A8H8D004</accession>
<dbReference type="EMBL" id="JAEVHI010000003">
    <property type="protein sequence ID" value="KAG5296480.1"/>
    <property type="molecule type" value="Genomic_DNA"/>
</dbReference>
<reference evidence="1 2" key="1">
    <citation type="submission" date="2021-01" db="EMBL/GenBank/DDBJ databases">
        <title>Chromosome-level genome assembly of a human fungal pathogen reveals clustering of transcriptionally co-regulated genes.</title>
        <authorList>
            <person name="Voorhies M."/>
            <person name="Cohen S."/>
            <person name="Shea T.P."/>
            <person name="Petrus S."/>
            <person name="Munoz J.F."/>
            <person name="Poplawski S."/>
            <person name="Goldman W.E."/>
            <person name="Michael T."/>
            <person name="Cuomo C.A."/>
            <person name="Sil A."/>
            <person name="Beyhan S."/>
        </authorList>
    </citation>
    <scope>NUCLEOTIDE SEQUENCE [LARGE SCALE GENOMIC DNA]</scope>
    <source>
        <strain evidence="1 2">G184AR</strain>
    </source>
</reference>
<name>A0A8H8D004_AJECA</name>
<dbReference type="VEuPathDB" id="FungiDB:I7I52_07192"/>
<comment type="caution">
    <text evidence="1">The sequence shown here is derived from an EMBL/GenBank/DDBJ whole genome shotgun (WGS) entry which is preliminary data.</text>
</comment>
<evidence type="ECO:0000313" key="2">
    <source>
        <dbReference type="Proteomes" id="UP000670092"/>
    </source>
</evidence>